<feature type="non-terminal residue" evidence="1">
    <location>
        <position position="251"/>
    </location>
</feature>
<evidence type="ECO:0000313" key="1">
    <source>
        <dbReference type="EMBL" id="CAA2962375.1"/>
    </source>
</evidence>
<comment type="caution">
    <text evidence="1">The sequence shown here is derived from an EMBL/GenBank/DDBJ whole genome shotgun (WGS) entry which is preliminary data.</text>
</comment>
<dbReference type="OrthoDB" id="5876883at2759"/>
<dbReference type="AlphaFoldDB" id="A0A8S0Q3W8"/>
<evidence type="ECO:0000313" key="2">
    <source>
        <dbReference type="Proteomes" id="UP000594638"/>
    </source>
</evidence>
<reference evidence="1 2" key="1">
    <citation type="submission" date="2019-12" db="EMBL/GenBank/DDBJ databases">
        <authorList>
            <person name="Alioto T."/>
            <person name="Alioto T."/>
            <person name="Gomez Garrido J."/>
        </authorList>
    </citation>
    <scope>NUCLEOTIDE SEQUENCE [LARGE SCALE GENOMIC DNA]</scope>
</reference>
<dbReference type="EMBL" id="CACTIH010000916">
    <property type="protein sequence ID" value="CAA2962375.1"/>
    <property type="molecule type" value="Genomic_DNA"/>
</dbReference>
<dbReference type="Gramene" id="OE9A088206T1">
    <property type="protein sequence ID" value="OE9A088206C1"/>
    <property type="gene ID" value="OE9A088206"/>
</dbReference>
<proteinExistence type="predicted"/>
<organism evidence="1 2">
    <name type="scientific">Olea europaea subsp. europaea</name>
    <dbReference type="NCBI Taxonomy" id="158383"/>
    <lineage>
        <taxon>Eukaryota</taxon>
        <taxon>Viridiplantae</taxon>
        <taxon>Streptophyta</taxon>
        <taxon>Embryophyta</taxon>
        <taxon>Tracheophyta</taxon>
        <taxon>Spermatophyta</taxon>
        <taxon>Magnoliopsida</taxon>
        <taxon>eudicotyledons</taxon>
        <taxon>Gunneridae</taxon>
        <taxon>Pentapetalae</taxon>
        <taxon>asterids</taxon>
        <taxon>lamiids</taxon>
        <taxon>Lamiales</taxon>
        <taxon>Oleaceae</taxon>
        <taxon>Oleeae</taxon>
        <taxon>Olea</taxon>
    </lineage>
</organism>
<keyword evidence="2" id="KW-1185">Reference proteome</keyword>
<protein>
    <submittedName>
        <fullName evidence="1">Uncharacterized protein</fullName>
    </submittedName>
</protein>
<name>A0A8S0Q3W8_OLEEU</name>
<sequence length="251" mass="28355">MTQERLTSRKITKFVTLADSKKSDRLGRSIEDFHRDYARNEPFFNPRLILNTVQTCIKYEIPPQRTITPVGMRDPTVMIRSKNKVRSSYTAQPTVSRDGRTVGKLLLILKENTEDGKFGQGVRKEVEELKRQHGNVRVIASKHGKTSNEIIDEWRSTILGPAIKSIKEGLDQDEKDLEELNAREYQQAGFNRTRTASTGIFGLDGQVGTLGFDADDRICYAQQMLTEAMNQCRVDLPSPDTVPRAEGEPVA</sequence>
<accession>A0A8S0Q3W8</accession>
<dbReference type="Proteomes" id="UP000594638">
    <property type="component" value="Unassembled WGS sequence"/>
</dbReference>
<gene>
    <name evidence="1" type="ORF">OLEA9_A088206</name>
</gene>